<gene>
    <name evidence="1" type="ORF">LCGC14_1368990</name>
</gene>
<reference evidence="1" key="1">
    <citation type="journal article" date="2015" name="Nature">
        <title>Complex archaea that bridge the gap between prokaryotes and eukaryotes.</title>
        <authorList>
            <person name="Spang A."/>
            <person name="Saw J.H."/>
            <person name="Jorgensen S.L."/>
            <person name="Zaremba-Niedzwiedzka K."/>
            <person name="Martijn J."/>
            <person name="Lind A.E."/>
            <person name="van Eijk R."/>
            <person name="Schleper C."/>
            <person name="Guy L."/>
            <person name="Ettema T.J."/>
        </authorList>
    </citation>
    <scope>NUCLEOTIDE SEQUENCE</scope>
</reference>
<organism evidence="1">
    <name type="scientific">marine sediment metagenome</name>
    <dbReference type="NCBI Taxonomy" id="412755"/>
    <lineage>
        <taxon>unclassified sequences</taxon>
        <taxon>metagenomes</taxon>
        <taxon>ecological metagenomes</taxon>
    </lineage>
</organism>
<evidence type="ECO:0000313" key="1">
    <source>
        <dbReference type="EMBL" id="KKM77538.1"/>
    </source>
</evidence>
<sequence length="98" mass="11072">MAQAIDALDNLIKEKLPRRSTSMAKGQMLTELIKARKLSLKRRKGHSPAGFAHLAKEKKRTRPVYYVRGDSIETKLRKQNVGESDIKKMVGAKHYVGP</sequence>
<name>A0A0F9K6B3_9ZZZZ</name>
<comment type="caution">
    <text evidence="1">The sequence shown here is derived from an EMBL/GenBank/DDBJ whole genome shotgun (WGS) entry which is preliminary data.</text>
</comment>
<proteinExistence type="predicted"/>
<accession>A0A0F9K6B3</accession>
<dbReference type="EMBL" id="LAZR01008627">
    <property type="protein sequence ID" value="KKM77538.1"/>
    <property type="molecule type" value="Genomic_DNA"/>
</dbReference>
<protein>
    <submittedName>
        <fullName evidence="1">Uncharacterized protein</fullName>
    </submittedName>
</protein>
<dbReference type="AlphaFoldDB" id="A0A0F9K6B3"/>